<reference evidence="1" key="1">
    <citation type="submission" date="2021-05" db="EMBL/GenBank/DDBJ databases">
        <authorList>
            <person name="Pietrasiak N."/>
            <person name="Ward R."/>
            <person name="Stajich J.E."/>
            <person name="Kurbessoian T."/>
        </authorList>
    </citation>
    <scope>NUCLEOTIDE SEQUENCE</scope>
    <source>
        <strain evidence="1">HA4357-MV3</strain>
    </source>
</reference>
<dbReference type="Proteomes" id="UP000813215">
    <property type="component" value="Unassembled WGS sequence"/>
</dbReference>
<dbReference type="AlphaFoldDB" id="A0A9E3HCJ1"/>
<proteinExistence type="predicted"/>
<gene>
    <name evidence="1" type="ORF">KME28_24310</name>
</gene>
<reference evidence="1" key="2">
    <citation type="journal article" date="2022" name="Microbiol. Resour. Announc.">
        <title>Metagenome Sequencing to Explore Phylogenomics of Terrestrial Cyanobacteria.</title>
        <authorList>
            <person name="Ward R.D."/>
            <person name="Stajich J.E."/>
            <person name="Johansen J.R."/>
            <person name="Huntemann M."/>
            <person name="Clum A."/>
            <person name="Foster B."/>
            <person name="Foster B."/>
            <person name="Roux S."/>
            <person name="Palaniappan K."/>
            <person name="Varghese N."/>
            <person name="Mukherjee S."/>
            <person name="Reddy T.B.K."/>
            <person name="Daum C."/>
            <person name="Copeland A."/>
            <person name="Chen I.A."/>
            <person name="Ivanova N.N."/>
            <person name="Kyrpides N.C."/>
            <person name="Shapiro N."/>
            <person name="Eloe-Fadrosh E.A."/>
            <person name="Pietrasiak N."/>
        </authorList>
    </citation>
    <scope>NUCLEOTIDE SEQUENCE</scope>
    <source>
        <strain evidence="1">HA4357-MV3</strain>
    </source>
</reference>
<name>A0A9E3HCJ1_9NOST</name>
<accession>A0A9E3HCJ1</accession>
<evidence type="ECO:0000313" key="2">
    <source>
        <dbReference type="Proteomes" id="UP000813215"/>
    </source>
</evidence>
<sequence length="140" mass="16165">MTGNDSIVLDNIIRQRNNNSDNVLPDDEFFEIFTFEQILKKYDLSYDELNYGKIGGGDDGGIDGFFLFINNGFVSEDTEFDNFNKSPYIQLFLIQSKRSDSFSEKAIEKWISTTMNIFDLQRKAEGRGQKAEGKKYQLKL</sequence>
<dbReference type="EMBL" id="JAHHHW010000142">
    <property type="protein sequence ID" value="MBW4434747.1"/>
    <property type="molecule type" value="Genomic_DNA"/>
</dbReference>
<protein>
    <submittedName>
        <fullName evidence="1">Uncharacterized protein</fullName>
    </submittedName>
</protein>
<organism evidence="1 2">
    <name type="scientific">Pelatocladus maniniholoensis HA4357-MV3</name>
    <dbReference type="NCBI Taxonomy" id="1117104"/>
    <lineage>
        <taxon>Bacteria</taxon>
        <taxon>Bacillati</taxon>
        <taxon>Cyanobacteriota</taxon>
        <taxon>Cyanophyceae</taxon>
        <taxon>Nostocales</taxon>
        <taxon>Nostocaceae</taxon>
        <taxon>Pelatocladus</taxon>
    </lineage>
</organism>
<comment type="caution">
    <text evidence="1">The sequence shown here is derived from an EMBL/GenBank/DDBJ whole genome shotgun (WGS) entry which is preliminary data.</text>
</comment>
<evidence type="ECO:0000313" key="1">
    <source>
        <dbReference type="EMBL" id="MBW4434747.1"/>
    </source>
</evidence>